<dbReference type="InterPro" id="IPR002036">
    <property type="entry name" value="YbeY"/>
</dbReference>
<comment type="subcellular location">
    <subcellularLocation>
        <location evidence="9">Cytoplasm</location>
    </subcellularLocation>
</comment>
<evidence type="ECO:0000256" key="5">
    <source>
        <dbReference type="ARBA" id="ARBA00022723"/>
    </source>
</evidence>
<dbReference type="EC" id="3.1.-.-" evidence="9"/>
<comment type="cofactor">
    <cofactor evidence="9">
        <name>Zn(2+)</name>
        <dbReference type="ChEBI" id="CHEBI:29105"/>
    </cofactor>
    <text evidence="9">Binds 1 zinc ion.</text>
</comment>
<evidence type="ECO:0000256" key="2">
    <source>
        <dbReference type="ARBA" id="ARBA00022517"/>
    </source>
</evidence>
<keyword evidence="8 9" id="KW-0862">Zinc</keyword>
<dbReference type="RefSeq" id="WP_380138664.1">
    <property type="nucleotide sequence ID" value="NZ_JBHLUI010000009.1"/>
</dbReference>
<feature type="binding site" evidence="9">
    <location>
        <position position="124"/>
    </location>
    <ligand>
        <name>Zn(2+)</name>
        <dbReference type="ChEBI" id="CHEBI:29105"/>
        <note>catalytic</note>
    </ligand>
</feature>
<protein>
    <recommendedName>
        <fullName evidence="9">Endoribonuclease YbeY</fullName>
        <ecNumber evidence="9">3.1.-.-</ecNumber>
    </recommendedName>
</protein>
<comment type="similarity">
    <text evidence="1 9">Belongs to the endoribonuclease YbeY family.</text>
</comment>
<evidence type="ECO:0000256" key="1">
    <source>
        <dbReference type="ARBA" id="ARBA00010875"/>
    </source>
</evidence>
<dbReference type="Gene3D" id="3.40.390.30">
    <property type="entry name" value="Metalloproteases ('zincins'), catalytic domain"/>
    <property type="match status" value="1"/>
</dbReference>
<dbReference type="Proteomes" id="UP001589748">
    <property type="component" value="Unassembled WGS sequence"/>
</dbReference>
<name>A0ABV5LQ55_9ACTN</name>
<keyword evidence="3 9" id="KW-0698">rRNA processing</keyword>
<dbReference type="NCBIfam" id="TIGR00043">
    <property type="entry name" value="rRNA maturation RNase YbeY"/>
    <property type="match status" value="1"/>
</dbReference>
<evidence type="ECO:0000256" key="4">
    <source>
        <dbReference type="ARBA" id="ARBA00022722"/>
    </source>
</evidence>
<dbReference type="InterPro" id="IPR023091">
    <property type="entry name" value="MetalPrtase_cat_dom_sf_prd"/>
</dbReference>
<keyword evidence="6 9" id="KW-0255">Endonuclease</keyword>
<evidence type="ECO:0000256" key="3">
    <source>
        <dbReference type="ARBA" id="ARBA00022552"/>
    </source>
</evidence>
<keyword evidence="11" id="KW-1185">Reference proteome</keyword>
<keyword evidence="5 9" id="KW-0479">Metal-binding</keyword>
<keyword evidence="7 9" id="KW-0378">Hydrolase</keyword>
<dbReference type="SUPFAM" id="SSF55486">
    <property type="entry name" value="Metalloproteases ('zincins'), catalytic domain"/>
    <property type="match status" value="1"/>
</dbReference>
<dbReference type="EMBL" id="JBHMDM010000003">
    <property type="protein sequence ID" value="MFB9376220.1"/>
    <property type="molecule type" value="Genomic_DNA"/>
</dbReference>
<feature type="binding site" evidence="9">
    <location>
        <position position="130"/>
    </location>
    <ligand>
        <name>Zn(2+)</name>
        <dbReference type="ChEBI" id="CHEBI:29105"/>
        <note>catalytic</note>
    </ligand>
</feature>
<dbReference type="PROSITE" id="PS01306">
    <property type="entry name" value="UPF0054"/>
    <property type="match status" value="1"/>
</dbReference>
<dbReference type="PANTHER" id="PTHR46986">
    <property type="entry name" value="ENDORIBONUCLEASE YBEY, CHLOROPLASTIC"/>
    <property type="match status" value="1"/>
</dbReference>
<proteinExistence type="inferred from homology"/>
<evidence type="ECO:0000256" key="9">
    <source>
        <dbReference type="HAMAP-Rule" id="MF_00009"/>
    </source>
</evidence>
<evidence type="ECO:0000313" key="10">
    <source>
        <dbReference type="EMBL" id="MFB9376220.1"/>
    </source>
</evidence>
<dbReference type="HAMAP" id="MF_00009">
    <property type="entry name" value="Endoribonucl_YbeY"/>
    <property type="match status" value="1"/>
</dbReference>
<organism evidence="10 11">
    <name type="scientific">Kineococcus gynurae</name>
    <dbReference type="NCBI Taxonomy" id="452979"/>
    <lineage>
        <taxon>Bacteria</taxon>
        <taxon>Bacillati</taxon>
        <taxon>Actinomycetota</taxon>
        <taxon>Actinomycetes</taxon>
        <taxon>Kineosporiales</taxon>
        <taxon>Kineosporiaceae</taxon>
        <taxon>Kineococcus</taxon>
    </lineage>
</organism>
<keyword evidence="9" id="KW-0963">Cytoplasm</keyword>
<keyword evidence="2 9" id="KW-0690">Ribosome biogenesis</keyword>
<evidence type="ECO:0000256" key="8">
    <source>
        <dbReference type="ARBA" id="ARBA00022833"/>
    </source>
</evidence>
<accession>A0ABV5LQ55</accession>
<comment type="function">
    <text evidence="9">Single strand-specific metallo-endoribonuclease involved in late-stage 70S ribosome quality control and in maturation of the 3' terminus of the 16S rRNA.</text>
</comment>
<reference evidence="10 11" key="1">
    <citation type="submission" date="2024-09" db="EMBL/GenBank/DDBJ databases">
        <authorList>
            <person name="Sun Q."/>
            <person name="Mori K."/>
        </authorList>
    </citation>
    <scope>NUCLEOTIDE SEQUENCE [LARGE SCALE GENOMIC DNA]</scope>
    <source>
        <strain evidence="10 11">TISTR 1856</strain>
    </source>
</reference>
<evidence type="ECO:0000256" key="6">
    <source>
        <dbReference type="ARBA" id="ARBA00022759"/>
    </source>
</evidence>
<gene>
    <name evidence="9 10" type="primary">ybeY</name>
    <name evidence="10" type="ORF">ACFFVI_04485</name>
</gene>
<evidence type="ECO:0000256" key="7">
    <source>
        <dbReference type="ARBA" id="ARBA00022801"/>
    </source>
</evidence>
<dbReference type="InterPro" id="IPR020549">
    <property type="entry name" value="YbeY_CS"/>
</dbReference>
<keyword evidence="4 9" id="KW-0540">Nuclease</keyword>
<feature type="binding site" evidence="9">
    <location>
        <position position="120"/>
    </location>
    <ligand>
        <name>Zn(2+)</name>
        <dbReference type="ChEBI" id="CHEBI:29105"/>
        <note>catalytic</note>
    </ligand>
</feature>
<dbReference type="Pfam" id="PF02130">
    <property type="entry name" value="YbeY"/>
    <property type="match status" value="1"/>
</dbReference>
<dbReference type="PANTHER" id="PTHR46986:SF1">
    <property type="entry name" value="ENDORIBONUCLEASE YBEY, CHLOROPLASTIC"/>
    <property type="match status" value="1"/>
</dbReference>
<sequence>MSIEVVDESSFAEGRGVDTVEVSDLARFVLEQMRVHPLAELSVLLIDDDAMARLHVQWMDEEGPTDVMSFPMDQLRPGREGSTSEPGLLGDVVVCPQVAAAQASASGHSTADEVLLLVTHGILHLLGYDHAEPEEEREMFQLQRTLVLGYLSLIGRPGDPTPTVGHRALPPGRD</sequence>
<evidence type="ECO:0000313" key="11">
    <source>
        <dbReference type="Proteomes" id="UP001589748"/>
    </source>
</evidence>
<comment type="caution">
    <text evidence="10">The sequence shown here is derived from an EMBL/GenBank/DDBJ whole genome shotgun (WGS) entry which is preliminary data.</text>
</comment>